<evidence type="ECO:0000313" key="3">
    <source>
        <dbReference type="Proteomes" id="UP000326565"/>
    </source>
</evidence>
<keyword evidence="1" id="KW-1133">Transmembrane helix</keyword>
<feature type="transmembrane region" description="Helical" evidence="1">
    <location>
        <begin position="31"/>
        <end position="54"/>
    </location>
</feature>
<dbReference type="Proteomes" id="UP000326565">
    <property type="component" value="Unassembled WGS sequence"/>
</dbReference>
<protein>
    <submittedName>
        <fullName evidence="2">Uncharacterized protein</fullName>
    </submittedName>
</protein>
<reference evidence="2 3" key="1">
    <citation type="submission" date="2019-04" db="EMBL/GenBank/DDBJ databases">
        <title>Friends and foes A comparative genomics study of 23 Aspergillus species from section Flavi.</title>
        <authorList>
            <consortium name="DOE Joint Genome Institute"/>
            <person name="Kjaerbolling I."/>
            <person name="Vesth T."/>
            <person name="Frisvad J.C."/>
            <person name="Nybo J.L."/>
            <person name="Theobald S."/>
            <person name="Kildgaard S."/>
            <person name="Isbrandt T."/>
            <person name="Kuo A."/>
            <person name="Sato A."/>
            <person name="Lyhne E.K."/>
            <person name="Kogle M.E."/>
            <person name="Wiebenga A."/>
            <person name="Kun R.S."/>
            <person name="Lubbers R.J."/>
            <person name="Makela M.R."/>
            <person name="Barry K."/>
            <person name="Chovatia M."/>
            <person name="Clum A."/>
            <person name="Daum C."/>
            <person name="Haridas S."/>
            <person name="He G."/>
            <person name="LaButti K."/>
            <person name="Lipzen A."/>
            <person name="Mondo S."/>
            <person name="Riley R."/>
            <person name="Salamov A."/>
            <person name="Simmons B.A."/>
            <person name="Magnuson J.K."/>
            <person name="Henrissat B."/>
            <person name="Mortensen U.H."/>
            <person name="Larsen T.O."/>
            <person name="Devries R.P."/>
            <person name="Grigoriev I.V."/>
            <person name="Machida M."/>
            <person name="Baker S.E."/>
            <person name="Andersen M.R."/>
        </authorList>
    </citation>
    <scope>NUCLEOTIDE SEQUENCE [LARGE SCALE GENOMIC DNA]</scope>
    <source>
        <strain evidence="2 3">CBS 151.66</strain>
    </source>
</reference>
<keyword evidence="1" id="KW-0472">Membrane</keyword>
<keyword evidence="1" id="KW-0812">Transmembrane</keyword>
<evidence type="ECO:0000313" key="2">
    <source>
        <dbReference type="EMBL" id="KAB8068412.1"/>
    </source>
</evidence>
<evidence type="ECO:0000256" key="1">
    <source>
        <dbReference type="SAM" id="Phobius"/>
    </source>
</evidence>
<proteinExistence type="predicted"/>
<accession>A0A5N5WN14</accession>
<feature type="non-terminal residue" evidence="2">
    <location>
        <position position="79"/>
    </location>
</feature>
<sequence length="79" mass="9277">MDAYCCAHRSHVRSRTSYTDRIHVRHVPLQLFLYYFLAVHFHYLTPLLLSHAWFVGIDGLYTYVVDIFRSGATVLGREC</sequence>
<dbReference type="AlphaFoldDB" id="A0A5N5WN14"/>
<organism evidence="2 3">
    <name type="scientific">Aspergillus leporis</name>
    <dbReference type="NCBI Taxonomy" id="41062"/>
    <lineage>
        <taxon>Eukaryota</taxon>
        <taxon>Fungi</taxon>
        <taxon>Dikarya</taxon>
        <taxon>Ascomycota</taxon>
        <taxon>Pezizomycotina</taxon>
        <taxon>Eurotiomycetes</taxon>
        <taxon>Eurotiomycetidae</taxon>
        <taxon>Eurotiales</taxon>
        <taxon>Aspergillaceae</taxon>
        <taxon>Aspergillus</taxon>
        <taxon>Aspergillus subgen. Circumdati</taxon>
    </lineage>
</organism>
<keyword evidence="3" id="KW-1185">Reference proteome</keyword>
<name>A0A5N5WN14_9EURO</name>
<dbReference type="EMBL" id="ML732394">
    <property type="protein sequence ID" value="KAB8068412.1"/>
    <property type="molecule type" value="Genomic_DNA"/>
</dbReference>
<gene>
    <name evidence="2" type="ORF">BDV29DRAFT_184550</name>
</gene>